<dbReference type="Pfam" id="PF00668">
    <property type="entry name" value="Condensation"/>
    <property type="match status" value="2"/>
</dbReference>
<reference evidence="8 9" key="1">
    <citation type="submission" date="2015-11" db="EMBL/GenBank/DDBJ databases">
        <title>Aspergillus lentulus strain IFM 54703T.</title>
        <authorList>
            <person name="Kusuya Y."/>
            <person name="Sakai K."/>
            <person name="Kamei K."/>
            <person name="Takahashi H."/>
            <person name="Yaguchi T."/>
        </authorList>
    </citation>
    <scope>NUCLEOTIDE SEQUENCE [LARGE SCALE GENOMIC DNA]</scope>
    <source>
        <strain evidence="8 9">IFM 54703</strain>
    </source>
</reference>
<dbReference type="SUPFAM" id="SSF56801">
    <property type="entry name" value="Acetyl-CoA synthetase-like"/>
    <property type="match status" value="2"/>
</dbReference>
<keyword evidence="5" id="KW-0843">Virulence</keyword>
<evidence type="ECO:0000256" key="6">
    <source>
        <dbReference type="ARBA" id="ARBA00029454"/>
    </source>
</evidence>
<feature type="domain" description="Carrier" evidence="7">
    <location>
        <begin position="1563"/>
        <end position="1643"/>
    </location>
</feature>
<evidence type="ECO:0000256" key="5">
    <source>
        <dbReference type="ARBA" id="ARBA00023026"/>
    </source>
</evidence>
<evidence type="ECO:0000256" key="2">
    <source>
        <dbReference type="ARBA" id="ARBA00022553"/>
    </source>
</evidence>
<evidence type="ECO:0000256" key="4">
    <source>
        <dbReference type="ARBA" id="ARBA00022737"/>
    </source>
</evidence>
<comment type="caution">
    <text evidence="8">The sequence shown here is derived from an EMBL/GenBank/DDBJ whole genome shotgun (WGS) entry which is preliminary data.</text>
</comment>
<dbReference type="CDD" id="cd19545">
    <property type="entry name" value="FUM14_C_NRPS-like"/>
    <property type="match status" value="1"/>
</dbReference>
<dbReference type="InterPro" id="IPR006162">
    <property type="entry name" value="Ppantetheine_attach_site"/>
</dbReference>
<dbReference type="Gene3D" id="3.30.559.10">
    <property type="entry name" value="Chloramphenicol acetyltransferase-like domain"/>
    <property type="match status" value="2"/>
</dbReference>
<protein>
    <submittedName>
        <fullName evidence="8">Nonribosomal peptide synthetase 5</fullName>
    </submittedName>
</protein>
<dbReference type="InterPro" id="IPR023213">
    <property type="entry name" value="CAT-like_dom_sf"/>
</dbReference>
<dbReference type="PROSITE" id="PS50075">
    <property type="entry name" value="CARRIER"/>
    <property type="match status" value="3"/>
</dbReference>
<dbReference type="GO" id="GO:0016874">
    <property type="term" value="F:ligase activity"/>
    <property type="evidence" value="ECO:0007669"/>
    <property type="project" value="UniProtKB-KW"/>
</dbReference>
<dbReference type="EMBL" id="BCLY01000004">
    <property type="protein sequence ID" value="GAQ04194.1"/>
    <property type="molecule type" value="Genomic_DNA"/>
</dbReference>
<keyword evidence="4" id="KW-0677">Repeat</keyword>
<dbReference type="Gene3D" id="1.10.1200.10">
    <property type="entry name" value="ACP-like"/>
    <property type="match status" value="3"/>
</dbReference>
<dbReference type="GO" id="GO:0044550">
    <property type="term" value="P:secondary metabolite biosynthetic process"/>
    <property type="evidence" value="ECO:0007669"/>
    <property type="project" value="TreeGrafter"/>
</dbReference>
<dbReference type="GO" id="GO:0005737">
    <property type="term" value="C:cytoplasm"/>
    <property type="evidence" value="ECO:0007669"/>
    <property type="project" value="TreeGrafter"/>
</dbReference>
<dbReference type="InterPro" id="IPR000873">
    <property type="entry name" value="AMP-dep_synth/lig_dom"/>
</dbReference>
<dbReference type="Pfam" id="PF00550">
    <property type="entry name" value="PP-binding"/>
    <property type="match status" value="3"/>
</dbReference>
<accession>A0AAN4PCL0</accession>
<dbReference type="CDD" id="cd17653">
    <property type="entry name" value="A_NRPS_GliP_like"/>
    <property type="match status" value="2"/>
</dbReference>
<dbReference type="Pfam" id="PF00501">
    <property type="entry name" value="AMP-binding"/>
    <property type="match status" value="2"/>
</dbReference>
<dbReference type="PANTHER" id="PTHR45527">
    <property type="entry name" value="NONRIBOSOMAL PEPTIDE SYNTHETASE"/>
    <property type="match status" value="1"/>
</dbReference>
<keyword evidence="3" id="KW-0436">Ligase</keyword>
<dbReference type="SUPFAM" id="SSF47336">
    <property type="entry name" value="ACP-like"/>
    <property type="match status" value="3"/>
</dbReference>
<gene>
    <name evidence="8" type="ORF">ALT_1515</name>
</gene>
<dbReference type="InterPro" id="IPR036736">
    <property type="entry name" value="ACP-like_sf"/>
</dbReference>
<feature type="domain" description="Carrier" evidence="7">
    <location>
        <begin position="2131"/>
        <end position="2203"/>
    </location>
</feature>
<proteinExistence type="inferred from homology"/>
<evidence type="ECO:0000313" key="9">
    <source>
        <dbReference type="Proteomes" id="UP000051487"/>
    </source>
</evidence>
<dbReference type="NCBIfam" id="TIGR01733">
    <property type="entry name" value="AA-adenyl-dom"/>
    <property type="match status" value="1"/>
</dbReference>
<dbReference type="InterPro" id="IPR020845">
    <property type="entry name" value="AMP-binding_CS"/>
</dbReference>
<dbReference type="GO" id="GO:0043041">
    <property type="term" value="P:amino acid activation for nonribosomal peptide biosynthetic process"/>
    <property type="evidence" value="ECO:0007669"/>
    <property type="project" value="TreeGrafter"/>
</dbReference>
<dbReference type="Gene3D" id="3.30.300.30">
    <property type="match status" value="2"/>
</dbReference>
<dbReference type="FunFam" id="3.40.50.12780:FF:000062">
    <property type="entry name" value="Nonribosomal peptide synthetase gliP"/>
    <property type="match status" value="1"/>
</dbReference>
<organism evidence="8 9">
    <name type="scientific">Aspergillus lentulus</name>
    <dbReference type="NCBI Taxonomy" id="293939"/>
    <lineage>
        <taxon>Eukaryota</taxon>
        <taxon>Fungi</taxon>
        <taxon>Dikarya</taxon>
        <taxon>Ascomycota</taxon>
        <taxon>Pezizomycotina</taxon>
        <taxon>Eurotiomycetes</taxon>
        <taxon>Eurotiomycetidae</taxon>
        <taxon>Eurotiales</taxon>
        <taxon>Aspergillaceae</taxon>
        <taxon>Aspergillus</taxon>
        <taxon>Aspergillus subgen. Fumigati</taxon>
    </lineage>
</organism>
<evidence type="ECO:0000259" key="7">
    <source>
        <dbReference type="PROSITE" id="PS50075"/>
    </source>
</evidence>
<dbReference type="PROSITE" id="PS00455">
    <property type="entry name" value="AMP_BINDING"/>
    <property type="match status" value="2"/>
</dbReference>
<name>A0AAN4PCL0_ASPLE</name>
<dbReference type="PANTHER" id="PTHR45527:SF11">
    <property type="entry name" value="NONRIBOSOMAL PEPTIDE SYNTHETASE 5"/>
    <property type="match status" value="1"/>
</dbReference>
<dbReference type="Gene3D" id="3.30.559.30">
    <property type="entry name" value="Nonribosomal peptide synthetase, condensation domain"/>
    <property type="match status" value="2"/>
</dbReference>
<dbReference type="GO" id="GO:0031177">
    <property type="term" value="F:phosphopantetheine binding"/>
    <property type="evidence" value="ECO:0007669"/>
    <property type="project" value="TreeGrafter"/>
</dbReference>
<dbReference type="CDD" id="cd19537">
    <property type="entry name" value="C_NRPS-like"/>
    <property type="match status" value="1"/>
</dbReference>
<sequence length="2203" mass="242065">MVLTITTTNITIQPSSTMANRARTLLDHFYTQLHKHPSSIAIEDGTQSADQGTWERVTYAQLNALSDIWSKRLRLAGVGAGCIVPLLSKRSIAMVAATLAIMKLRAAYVPIDIDSWGRDRIDTVLKTINPQVIVSTSPCPKDSYMYPVVALERNDFDEVETPNGTYCTQKYENAIDRGDDLAYIIFTSGTTGKPKGVQIGQRSISRYVKEGGDLPFNFNTEHGTRVLLICSIAFDVCAGVMFNTLCNGGTLVLADPSTFEAAAKTCHVLPLTPSILITLDPKAGFDTVEKIFLGGESPSPSLIEAWSSPRRRLYNAYGPTETTCTAFMGELLPGSPITIGYPISYSTVILLDEDGFESVEGEICISGLGLALGYFHDPERTNSAFVEWNGVKIYKTGDYGKRTKHGLQFCGRRDSVVKNRGFLINLEADVEPALQSYDKVDSASAFMSQGQLIAFVTPTSAKEGLREYLTNTVSSFLVPDTIYSLDEFPTTGNGKVDRKSLMRMHELEQGSETASLERGLSAVDAVRRGLSHVLRLPESQIPQASSFRHLGGHSLAAVMLVSVLRRMGYAISVADVLLLDTVVNIAAAATELNDVPAAFATRGDLIERLRHDISTTRPLDEGATIAPMTDMQTRMLGASVATPGLSFIKTAFTFDHPEKEHLISTLHAAWVRLHQRHEILRTAFALTASNGAQVISQDPCFSWEQKFVAESEWELVCRREEHLDVADFADFDAEDRASLSRVVLIVAPRRRTRFIWTVHHSLVDGWSMATLMRDFASCLEDKPIPAPPQFAQVAQAIGRLKAESSDAAVAFWREYLGGYTPAQRLRVSPPSDVSDYTQAALSRRLAVSVSALEAAARDRFAVTPATLLYAAWGLLISRYSGTDRAVLGAVLSGRSLPIPGVENIVGPLINTLPLAIDTQEAQSTYTFVQSVFRRLCDILEFQWSPVALIQEGCGCNPAELFETLFALQYDFPQTPWGSSKVPEPRDIRYEEATQVPLTVLLDSADGQFDVRFIYRRSHFGDAIVERIISQFDNLLAALVTAQPDTNLSIVTGQMFNEREYEMSIAKPEQPTSARDVPESLVEAIENSIQAHPDICAVEGLTGHLTYREFGRMTEHISWRLLQHIQPGSVVCMISDGSLLWLLAMIAIVRAGAIYCPVDQKLPRDRKDYMVRNSRAVLILYANSRQDQLCNGVPSLNMESVMQEITSSSGSPIATSRNRPSSDDVVCLVYTSGSTGLPKAVQLQHKGILNVISQPEGRLYSRPGQRNAQMLSLGFDCCIKEVFSTICFGATLVLKDPENPIAHLARVDSTMATPSLLATLEPTDYPNLKVITVAGEAVSQVLNDKWAAGRILINGYGPAECTLISTTATLHPGNRVSIGKPLPGLACYLLDPNRRPVPIGVSGEIYISGVQVTPGYLHNEKETAKRFLGDPFNPSQVMYRTGDIGRMLENGNIEYIGREDNQIKLRGFRIDLGEVQSTISKLASAAKNVALIVSNGNLIAFMTPETIDIRSLAKSLETQLPQYAVPNRIIALATLPTSANNKVDSSALQRYLRDQAKDGIVVEELETDTQRALAAIWADVLGRDLNQMPISPSDRFFELGGHSLLQIRVAQAISKRWDIRPLPLKQVIRHHSLQDLSSAIDELVSDSTSTVSTMPFLEMSPVARDDQLPLSYLEKEMLLNHLISGGSPAGNMNFVCKIRGDINAETLADAFQRVTADIEVFRTRYSVIDGTLFRQQAAGSVKVPRVVQTGNLSSFVHGRITKSFDLSTEPPVDVSIIIGTPMQAMLVVVMSHVVGDATTMATYLNRVSKTYELLRSNAQPTNPSTVPDNLTYIDWAHWASTLQPNPRALTFWSSYLSNPPSPLTFGNPSPAPATYIGLTRSWTLPSSMHRNLSNLAAKVSVTMHQLILAAVFFTLQCVDRRDDILLAAPFTHRTEPGTDSLPGLFLDRLLLRIQRSPHQSSLFDFLSSVRETSQQALAHIIPFHALRSSLAHKPSLIDPLFKVMVTYHTAADQRPLLDLPGAEVQTIPWRHTGGSKFPLTVEFTETATQDLQVDLEYDLGCIREDIALRLEFALSFALQLMVLERETADIIQLVQMSFRPGEGSPVGLSPTHEGLAGLTNGTNEVDSTTGQQELENILSDAVCECLGLEAQAVDTDKSFWDLGAQSMDALKLQHLCEKAGVRLRLRDIFVSRSLLELATCAVIV</sequence>
<dbReference type="Gene3D" id="3.40.50.12780">
    <property type="entry name" value="N-terminal domain of ligase-like"/>
    <property type="match status" value="2"/>
</dbReference>
<evidence type="ECO:0000256" key="1">
    <source>
        <dbReference type="ARBA" id="ARBA00022450"/>
    </source>
</evidence>
<dbReference type="PROSITE" id="PS00012">
    <property type="entry name" value="PHOSPHOPANTETHEINE"/>
    <property type="match status" value="1"/>
</dbReference>
<dbReference type="InterPro" id="IPR009081">
    <property type="entry name" value="PP-bd_ACP"/>
</dbReference>
<keyword evidence="2" id="KW-0597">Phosphoprotein</keyword>
<dbReference type="Proteomes" id="UP000051487">
    <property type="component" value="Unassembled WGS sequence"/>
</dbReference>
<keyword evidence="1" id="KW-0596">Phosphopantetheine</keyword>
<feature type="domain" description="Carrier" evidence="7">
    <location>
        <begin position="517"/>
        <end position="593"/>
    </location>
</feature>
<comment type="similarity">
    <text evidence="6">Belongs to the NRP synthetase family.</text>
</comment>
<dbReference type="SUPFAM" id="SSF52777">
    <property type="entry name" value="CoA-dependent acyltransferases"/>
    <property type="match status" value="4"/>
</dbReference>
<dbReference type="InterPro" id="IPR045851">
    <property type="entry name" value="AMP-bd_C_sf"/>
</dbReference>
<evidence type="ECO:0000313" key="8">
    <source>
        <dbReference type="EMBL" id="GAQ04194.1"/>
    </source>
</evidence>
<evidence type="ECO:0000256" key="3">
    <source>
        <dbReference type="ARBA" id="ARBA00022598"/>
    </source>
</evidence>
<dbReference type="InterPro" id="IPR001242">
    <property type="entry name" value="Condensation_dom"/>
</dbReference>
<dbReference type="InterPro" id="IPR010071">
    <property type="entry name" value="AA_adenyl_dom"/>
</dbReference>
<dbReference type="InterPro" id="IPR042099">
    <property type="entry name" value="ANL_N_sf"/>
</dbReference>